<dbReference type="Gene3D" id="1.10.8.430">
    <property type="entry name" value="Helical domain of apoptotic protease-activating factors"/>
    <property type="match status" value="1"/>
</dbReference>
<name>A0A438E9I1_VITVI</name>
<dbReference type="EMBL" id="QGNW01001357">
    <property type="protein sequence ID" value="RVW44427.1"/>
    <property type="molecule type" value="Genomic_DNA"/>
</dbReference>
<organism evidence="2 3">
    <name type="scientific">Vitis vinifera</name>
    <name type="common">Grape</name>
    <dbReference type="NCBI Taxonomy" id="29760"/>
    <lineage>
        <taxon>Eukaryota</taxon>
        <taxon>Viridiplantae</taxon>
        <taxon>Streptophyta</taxon>
        <taxon>Embryophyta</taxon>
        <taxon>Tracheophyta</taxon>
        <taxon>Spermatophyta</taxon>
        <taxon>Magnoliopsida</taxon>
        <taxon>eudicotyledons</taxon>
        <taxon>Gunneridae</taxon>
        <taxon>Pentapetalae</taxon>
        <taxon>rosids</taxon>
        <taxon>Vitales</taxon>
        <taxon>Vitaceae</taxon>
        <taxon>Viteae</taxon>
        <taxon>Vitis</taxon>
    </lineage>
</organism>
<comment type="caution">
    <text evidence="2">The sequence shown here is derived from an EMBL/GenBank/DDBJ whole genome shotgun (WGS) entry which is preliminary data.</text>
</comment>
<evidence type="ECO:0000256" key="1">
    <source>
        <dbReference type="SAM" id="MobiDB-lite"/>
    </source>
</evidence>
<accession>A0A438E9I1</accession>
<protein>
    <submittedName>
        <fullName evidence="2">Uncharacterized protein</fullName>
    </submittedName>
</protein>
<reference evidence="2 3" key="1">
    <citation type="journal article" date="2018" name="PLoS Genet.">
        <title>Population sequencing reveals clonal diversity and ancestral inbreeding in the grapevine cultivar Chardonnay.</title>
        <authorList>
            <person name="Roach M.J."/>
            <person name="Johnson D.L."/>
            <person name="Bohlmann J."/>
            <person name="van Vuuren H.J."/>
            <person name="Jones S.J."/>
            <person name="Pretorius I.S."/>
            <person name="Schmidt S.A."/>
            <person name="Borneman A.R."/>
        </authorList>
    </citation>
    <scope>NUCLEOTIDE SEQUENCE [LARGE SCALE GENOMIC DNA]</scope>
    <source>
        <strain evidence="3">cv. Chardonnay</strain>
        <tissue evidence="2">Leaf</tissue>
    </source>
</reference>
<feature type="region of interest" description="Disordered" evidence="1">
    <location>
        <begin position="1"/>
        <end position="35"/>
    </location>
</feature>
<gene>
    <name evidence="2" type="ORF">CK203_071003</name>
</gene>
<feature type="compositionally biased region" description="Acidic residues" evidence="1">
    <location>
        <begin position="26"/>
        <end position="35"/>
    </location>
</feature>
<evidence type="ECO:0000313" key="2">
    <source>
        <dbReference type="EMBL" id="RVW44427.1"/>
    </source>
</evidence>
<sequence length="224" mass="25164">MDVKRRKTQDFAQKADSTAAGTGNSDVEEPVEPNEEVGKPHFLSGKFELPHSSAIKPIVGGLAGCSLSRGGGTVMYFDHKQLCYICFPKNFEGKQTGKKEGKYKTDLEVVWLINLYGVGSKWWNSKNIQKIVCTTRSRTVYKRMEMDLEIRLEDHLLSWKLFSMNVGKNVHSSGFRRRATDVVEKCSGHLLVVVLMARALKMVSDVIVWERASTSSSDERQSSV</sequence>
<dbReference type="InterPro" id="IPR042197">
    <property type="entry name" value="Apaf_helical"/>
</dbReference>
<proteinExistence type="predicted"/>
<evidence type="ECO:0000313" key="3">
    <source>
        <dbReference type="Proteomes" id="UP000288805"/>
    </source>
</evidence>
<dbReference type="GO" id="GO:0043531">
    <property type="term" value="F:ADP binding"/>
    <property type="evidence" value="ECO:0007669"/>
    <property type="project" value="InterPro"/>
</dbReference>
<feature type="compositionally biased region" description="Polar residues" evidence="1">
    <location>
        <begin position="15"/>
        <end position="25"/>
    </location>
</feature>
<dbReference type="Proteomes" id="UP000288805">
    <property type="component" value="Unassembled WGS sequence"/>
</dbReference>
<dbReference type="AlphaFoldDB" id="A0A438E9I1"/>